<proteinExistence type="predicted"/>
<comment type="caution">
    <text evidence="2">The sequence shown here is derived from an EMBL/GenBank/DDBJ whole genome shotgun (WGS) entry which is preliminary data.</text>
</comment>
<organism evidence="2 3">
    <name type="scientific">Candidatus Gottesmanbacteria bacterium RIFCSPLOWO2_01_FULL_39_12b</name>
    <dbReference type="NCBI Taxonomy" id="1798388"/>
    <lineage>
        <taxon>Bacteria</taxon>
        <taxon>Candidatus Gottesmaniibacteriota</taxon>
    </lineage>
</organism>
<dbReference type="Proteomes" id="UP000176609">
    <property type="component" value="Unassembled WGS sequence"/>
</dbReference>
<evidence type="ECO:0008006" key="4">
    <source>
        <dbReference type="Google" id="ProtNLM"/>
    </source>
</evidence>
<evidence type="ECO:0000313" key="2">
    <source>
        <dbReference type="EMBL" id="OGG25698.1"/>
    </source>
</evidence>
<dbReference type="AlphaFoldDB" id="A0A1F6ALZ0"/>
<evidence type="ECO:0000256" key="1">
    <source>
        <dbReference type="SAM" id="Phobius"/>
    </source>
</evidence>
<sequence length="185" mass="20884">MSYWQHWKYKHLTFFFISIVFVALLTRFELFHQTLIHLGNYGYIGAFFAGILFVSTYTVSIGALLLLILAEYLNPFEIALIAGMGAVFGDYTIFRLVKDNLVVELTDIYKKFGGKLLSHLLHTRYFSWSLPVIGALIIASPLPDEMGVGLMGISRMKTYKFLILSFILNSIGIFIVVSASVLVKP</sequence>
<reference evidence="2 3" key="1">
    <citation type="journal article" date="2016" name="Nat. Commun.">
        <title>Thousands of microbial genomes shed light on interconnected biogeochemical processes in an aquifer system.</title>
        <authorList>
            <person name="Anantharaman K."/>
            <person name="Brown C.T."/>
            <person name="Hug L.A."/>
            <person name="Sharon I."/>
            <person name="Castelle C.J."/>
            <person name="Probst A.J."/>
            <person name="Thomas B.C."/>
            <person name="Singh A."/>
            <person name="Wilkins M.J."/>
            <person name="Karaoz U."/>
            <person name="Brodie E.L."/>
            <person name="Williams K.H."/>
            <person name="Hubbard S.S."/>
            <person name="Banfield J.F."/>
        </authorList>
    </citation>
    <scope>NUCLEOTIDE SEQUENCE [LARGE SCALE GENOMIC DNA]</scope>
</reference>
<evidence type="ECO:0000313" key="3">
    <source>
        <dbReference type="Proteomes" id="UP000176609"/>
    </source>
</evidence>
<keyword evidence="1" id="KW-0812">Transmembrane</keyword>
<name>A0A1F6ALZ0_9BACT</name>
<dbReference type="EMBL" id="MFJR01000015">
    <property type="protein sequence ID" value="OGG25698.1"/>
    <property type="molecule type" value="Genomic_DNA"/>
</dbReference>
<feature type="transmembrane region" description="Helical" evidence="1">
    <location>
        <begin position="12"/>
        <end position="31"/>
    </location>
</feature>
<protein>
    <recommendedName>
        <fullName evidence="4">TVP38/TMEM64 family membrane protein</fullName>
    </recommendedName>
</protein>
<gene>
    <name evidence="2" type="ORF">A2960_05075</name>
</gene>
<feature type="transmembrane region" description="Helical" evidence="1">
    <location>
        <begin position="76"/>
        <end position="94"/>
    </location>
</feature>
<feature type="transmembrane region" description="Helical" evidence="1">
    <location>
        <begin position="162"/>
        <end position="183"/>
    </location>
</feature>
<feature type="transmembrane region" description="Helical" evidence="1">
    <location>
        <begin position="43"/>
        <end position="69"/>
    </location>
</feature>
<keyword evidence="1" id="KW-1133">Transmembrane helix</keyword>
<keyword evidence="1" id="KW-0472">Membrane</keyword>
<accession>A0A1F6ALZ0</accession>